<comment type="caution">
    <text evidence="3">The sequence shown here is derived from an EMBL/GenBank/DDBJ whole genome shotgun (WGS) entry which is preliminary data.</text>
</comment>
<dbReference type="Proteomes" id="UP001499843">
    <property type="component" value="Unassembled WGS sequence"/>
</dbReference>
<accession>A0ABP5PCS6</accession>
<dbReference type="SUPFAM" id="SSF50370">
    <property type="entry name" value="Ricin B-like lectins"/>
    <property type="match status" value="1"/>
</dbReference>
<feature type="signal peptide" evidence="1">
    <location>
        <begin position="1"/>
        <end position="27"/>
    </location>
</feature>
<dbReference type="SMART" id="SM00458">
    <property type="entry name" value="RICIN"/>
    <property type="match status" value="1"/>
</dbReference>
<dbReference type="CDD" id="cd00161">
    <property type="entry name" value="beta-trefoil_Ricin-like"/>
    <property type="match status" value="1"/>
</dbReference>
<protein>
    <recommendedName>
        <fullName evidence="2">Ricin B lectin domain-containing protein</fullName>
    </recommendedName>
</protein>
<proteinExistence type="predicted"/>
<gene>
    <name evidence="3" type="ORF">GCM10009850_043090</name>
</gene>
<dbReference type="RefSeq" id="WP_344477368.1">
    <property type="nucleotide sequence ID" value="NZ_BAAAQX010000010.1"/>
</dbReference>
<dbReference type="PROSITE" id="PS50231">
    <property type="entry name" value="RICIN_B_LECTIN"/>
    <property type="match status" value="1"/>
</dbReference>
<evidence type="ECO:0000313" key="3">
    <source>
        <dbReference type="EMBL" id="GAA2208851.1"/>
    </source>
</evidence>
<dbReference type="InterPro" id="IPR000772">
    <property type="entry name" value="Ricin_B_lectin"/>
</dbReference>
<name>A0ABP5PCS6_9ACTN</name>
<evidence type="ECO:0000313" key="4">
    <source>
        <dbReference type="Proteomes" id="UP001499843"/>
    </source>
</evidence>
<organism evidence="3 4">
    <name type="scientific">Nonomuraea monospora</name>
    <dbReference type="NCBI Taxonomy" id="568818"/>
    <lineage>
        <taxon>Bacteria</taxon>
        <taxon>Bacillati</taxon>
        <taxon>Actinomycetota</taxon>
        <taxon>Actinomycetes</taxon>
        <taxon>Streptosporangiales</taxon>
        <taxon>Streptosporangiaceae</taxon>
        <taxon>Nonomuraea</taxon>
    </lineage>
</organism>
<feature type="chain" id="PRO_5046888839" description="Ricin B lectin domain-containing protein" evidence="1">
    <location>
        <begin position="28"/>
        <end position="173"/>
    </location>
</feature>
<feature type="domain" description="Ricin B lectin" evidence="2">
    <location>
        <begin position="30"/>
        <end position="172"/>
    </location>
</feature>
<dbReference type="InterPro" id="IPR035992">
    <property type="entry name" value="Ricin_B-like_lectins"/>
</dbReference>
<dbReference type="EMBL" id="BAAAQX010000010">
    <property type="protein sequence ID" value="GAA2208851.1"/>
    <property type="molecule type" value="Genomic_DNA"/>
</dbReference>
<evidence type="ECO:0000259" key="2">
    <source>
        <dbReference type="SMART" id="SM00458"/>
    </source>
</evidence>
<dbReference type="Gene3D" id="2.80.10.50">
    <property type="match status" value="1"/>
</dbReference>
<reference evidence="4" key="1">
    <citation type="journal article" date="2019" name="Int. J. Syst. Evol. Microbiol.">
        <title>The Global Catalogue of Microorganisms (GCM) 10K type strain sequencing project: providing services to taxonomists for standard genome sequencing and annotation.</title>
        <authorList>
            <consortium name="The Broad Institute Genomics Platform"/>
            <consortium name="The Broad Institute Genome Sequencing Center for Infectious Disease"/>
            <person name="Wu L."/>
            <person name="Ma J."/>
        </authorList>
    </citation>
    <scope>NUCLEOTIDE SEQUENCE [LARGE SCALE GENOMIC DNA]</scope>
    <source>
        <strain evidence="4">JCM 16114</strain>
    </source>
</reference>
<keyword evidence="1" id="KW-0732">Signal</keyword>
<evidence type="ECO:0000256" key="1">
    <source>
        <dbReference type="SAM" id="SignalP"/>
    </source>
</evidence>
<dbReference type="Pfam" id="PF00652">
    <property type="entry name" value="Ricin_B_lectin"/>
    <property type="match status" value="1"/>
</dbReference>
<sequence>MSIKRGLAVLTVAVASAGLFTASTAAAQAQNYFKIVSFASGMCLQPDPSVPAGSDAQIFQAPCDGSAGQNWLPLQESSSSATYRFLNQRTGWCLEAREGAVNLGRVDQWPCNAISNEKWVWQGSFNNTTPKQIRSAVSGTRTHCIDVPGGSPTVPLYVFRCNGSAAQQFFIRS</sequence>
<keyword evidence="4" id="KW-1185">Reference proteome</keyword>